<accession>A0AAW2IRC3</accession>
<evidence type="ECO:0000259" key="6">
    <source>
        <dbReference type="Pfam" id="PF00150"/>
    </source>
</evidence>
<evidence type="ECO:0000256" key="2">
    <source>
        <dbReference type="ARBA" id="ARBA00022801"/>
    </source>
</evidence>
<comment type="caution">
    <text evidence="8">The sequence shown here is derived from an EMBL/GenBank/DDBJ whole genome shotgun (WGS) entry which is preliminary data.</text>
</comment>
<reference evidence="8" key="1">
    <citation type="submission" date="2020-06" db="EMBL/GenBank/DDBJ databases">
        <authorList>
            <person name="Li T."/>
            <person name="Hu X."/>
            <person name="Zhang T."/>
            <person name="Song X."/>
            <person name="Zhang H."/>
            <person name="Dai N."/>
            <person name="Sheng W."/>
            <person name="Hou X."/>
            <person name="Wei L."/>
        </authorList>
    </citation>
    <scope>NUCLEOTIDE SEQUENCE</scope>
    <source>
        <strain evidence="8">G01</strain>
        <tissue evidence="8">Leaf</tissue>
    </source>
</reference>
<dbReference type="CDD" id="cd00257">
    <property type="entry name" value="beta-trefoil_FSCN-like"/>
    <property type="match status" value="1"/>
</dbReference>
<evidence type="ECO:0000256" key="1">
    <source>
        <dbReference type="ARBA" id="ARBA00005641"/>
    </source>
</evidence>
<feature type="chain" id="PRO_5043777720" evidence="5">
    <location>
        <begin position="23"/>
        <end position="511"/>
    </location>
</feature>
<evidence type="ECO:0000256" key="3">
    <source>
        <dbReference type="ARBA" id="ARBA00023295"/>
    </source>
</evidence>
<dbReference type="Gene3D" id="2.80.10.50">
    <property type="match status" value="1"/>
</dbReference>
<dbReference type="EMBL" id="JACGWK010001636">
    <property type="protein sequence ID" value="KAL0284689.1"/>
    <property type="molecule type" value="Genomic_DNA"/>
</dbReference>
<evidence type="ECO:0000256" key="5">
    <source>
        <dbReference type="SAM" id="SignalP"/>
    </source>
</evidence>
<dbReference type="PANTHER" id="PTHR10551">
    <property type="entry name" value="FASCIN"/>
    <property type="match status" value="1"/>
</dbReference>
<dbReference type="PANTHER" id="PTHR10551:SF14">
    <property type="entry name" value="CELLULASE CONTAINING PROTEIN, EXPRESSED"/>
    <property type="match status" value="1"/>
</dbReference>
<comment type="similarity">
    <text evidence="1 4">Belongs to the glycosyl hydrolase 5 (cellulase A) family.</text>
</comment>
<organism evidence="8">
    <name type="scientific">Sesamum angustifolium</name>
    <dbReference type="NCBI Taxonomy" id="2727405"/>
    <lineage>
        <taxon>Eukaryota</taxon>
        <taxon>Viridiplantae</taxon>
        <taxon>Streptophyta</taxon>
        <taxon>Embryophyta</taxon>
        <taxon>Tracheophyta</taxon>
        <taxon>Spermatophyta</taxon>
        <taxon>Magnoliopsida</taxon>
        <taxon>eudicotyledons</taxon>
        <taxon>Gunneridae</taxon>
        <taxon>Pentapetalae</taxon>
        <taxon>asterids</taxon>
        <taxon>lamiids</taxon>
        <taxon>Lamiales</taxon>
        <taxon>Pedaliaceae</taxon>
        <taxon>Sesamum</taxon>
    </lineage>
</organism>
<feature type="domain" description="DUF7910" evidence="7">
    <location>
        <begin position="62"/>
        <end position="200"/>
    </location>
</feature>
<dbReference type="AlphaFoldDB" id="A0AAW2IRC3"/>
<keyword evidence="5" id="KW-0732">Signal</keyword>
<dbReference type="FunFam" id="3.20.20.80:FF:000067">
    <property type="entry name" value="Glucan 1,3-beta-glucosidase A"/>
    <property type="match status" value="1"/>
</dbReference>
<dbReference type="Pfam" id="PF25490">
    <property type="entry name" value="DUF7910"/>
    <property type="match status" value="1"/>
</dbReference>
<dbReference type="InterPro" id="IPR010431">
    <property type="entry name" value="Fascin"/>
</dbReference>
<dbReference type="GO" id="GO:0051017">
    <property type="term" value="P:actin filament bundle assembly"/>
    <property type="evidence" value="ECO:0007669"/>
    <property type="project" value="TreeGrafter"/>
</dbReference>
<evidence type="ECO:0000256" key="4">
    <source>
        <dbReference type="RuleBase" id="RU361153"/>
    </source>
</evidence>
<dbReference type="GO" id="GO:0000272">
    <property type="term" value="P:polysaccharide catabolic process"/>
    <property type="evidence" value="ECO:0007669"/>
    <property type="project" value="InterPro"/>
</dbReference>
<proteinExistence type="inferred from homology"/>
<reference evidence="8" key="2">
    <citation type="journal article" date="2024" name="Plant">
        <title>Genomic evolution and insights into agronomic trait innovations of Sesamum species.</title>
        <authorList>
            <person name="Miao H."/>
            <person name="Wang L."/>
            <person name="Qu L."/>
            <person name="Liu H."/>
            <person name="Sun Y."/>
            <person name="Le M."/>
            <person name="Wang Q."/>
            <person name="Wei S."/>
            <person name="Zheng Y."/>
            <person name="Lin W."/>
            <person name="Duan Y."/>
            <person name="Cao H."/>
            <person name="Xiong S."/>
            <person name="Wang X."/>
            <person name="Wei L."/>
            <person name="Li C."/>
            <person name="Ma Q."/>
            <person name="Ju M."/>
            <person name="Zhao R."/>
            <person name="Li G."/>
            <person name="Mu C."/>
            <person name="Tian Q."/>
            <person name="Mei H."/>
            <person name="Zhang T."/>
            <person name="Gao T."/>
            <person name="Zhang H."/>
        </authorList>
    </citation>
    <scope>NUCLEOTIDE SEQUENCE</scope>
    <source>
        <strain evidence="8">G01</strain>
    </source>
</reference>
<dbReference type="GO" id="GO:0007163">
    <property type="term" value="P:establishment or maintenance of cell polarity"/>
    <property type="evidence" value="ECO:0007669"/>
    <property type="project" value="TreeGrafter"/>
</dbReference>
<dbReference type="InterPro" id="IPR057232">
    <property type="entry name" value="DUF7910"/>
</dbReference>
<dbReference type="SUPFAM" id="SSF51445">
    <property type="entry name" value="(Trans)glycosidases"/>
    <property type="match status" value="1"/>
</dbReference>
<name>A0AAW2IRC3_9LAMI</name>
<dbReference type="GO" id="GO:0015629">
    <property type="term" value="C:actin cytoskeleton"/>
    <property type="evidence" value="ECO:0007669"/>
    <property type="project" value="TreeGrafter"/>
</dbReference>
<protein>
    <submittedName>
        <fullName evidence="8">Glucan 1,3-beta-glucosidase</fullName>
    </submittedName>
</protein>
<dbReference type="InterPro" id="IPR001547">
    <property type="entry name" value="Glyco_hydro_5"/>
</dbReference>
<evidence type="ECO:0000313" key="8">
    <source>
        <dbReference type="EMBL" id="KAL0284689.1"/>
    </source>
</evidence>
<dbReference type="InterPro" id="IPR017853">
    <property type="entry name" value="GH"/>
</dbReference>
<feature type="signal peptide" evidence="5">
    <location>
        <begin position="1"/>
        <end position="22"/>
    </location>
</feature>
<dbReference type="GO" id="GO:0005737">
    <property type="term" value="C:cytoplasm"/>
    <property type="evidence" value="ECO:0007669"/>
    <property type="project" value="TreeGrafter"/>
</dbReference>
<dbReference type="Gene3D" id="3.20.20.80">
    <property type="entry name" value="Glycosidases"/>
    <property type="match status" value="1"/>
</dbReference>
<dbReference type="GO" id="GO:0016477">
    <property type="term" value="P:cell migration"/>
    <property type="evidence" value="ECO:0007669"/>
    <property type="project" value="TreeGrafter"/>
</dbReference>
<dbReference type="Pfam" id="PF00150">
    <property type="entry name" value="Cellulase"/>
    <property type="match status" value="1"/>
</dbReference>
<dbReference type="SUPFAM" id="SSF50405">
    <property type="entry name" value="Actin-crosslinking proteins"/>
    <property type="match status" value="1"/>
</dbReference>
<dbReference type="InterPro" id="IPR008999">
    <property type="entry name" value="Actin-crosslinking"/>
</dbReference>
<dbReference type="GO" id="GO:0004553">
    <property type="term" value="F:hydrolase activity, hydrolyzing O-glycosyl compounds"/>
    <property type="evidence" value="ECO:0007669"/>
    <property type="project" value="InterPro"/>
</dbReference>
<evidence type="ECO:0000259" key="7">
    <source>
        <dbReference type="Pfam" id="PF25490"/>
    </source>
</evidence>
<dbReference type="GO" id="GO:0051015">
    <property type="term" value="F:actin filament binding"/>
    <property type="evidence" value="ECO:0007669"/>
    <property type="project" value="InterPro"/>
</dbReference>
<feature type="domain" description="Glycoside hydrolase family 5" evidence="6">
    <location>
        <begin position="224"/>
        <end position="493"/>
    </location>
</feature>
<keyword evidence="3 4" id="KW-0326">Glycosidase</keyword>
<sequence length="511" mass="57329">MKLFIIFSIITCFCQLLSFSNGRPVSNKVWASGPKQVKAVNLGGWLVTEGWIKPSLFDGIINKDILDGTGVQFQSAKVGKYLSAEAGGGAITVATIASSSERFRLWRINEMTFNLRASTGRFVGLNKFGNQKHIVIEAEEPGAAETFQILRNPNDLNRVRIKAHNGFFLQVKEENESVSADYEGDGGWEDDDPSVFSITMDERIMQGEYQVTNGYGPLIAPRVMQEHWRTYIVEDDFKFIKENGLNAVRIPVGWWIASDPLPPKPYVPGSLHALDNAFSWAEKYDIKIIIDLHAAPGSQNGAEHSSSRDGSLEWGTDGTIQQTVGVIEFLAARYADSSSLYAMELINEPNSSGVSLDNLTKYYQAGYDAVRKHSQTAYVVMSNRLGTSVEPMELFGFANRLMGSVIDVHNYPYYNPALTNVTVQKFIEYINNDLAEQVKQLTTSNGPPIFVGEWVAEWQLTNTSKEDYQRYAAAQLKVFGRAQFGWAYWTLKNVNIHWSLEWMIKNGYIKL</sequence>
<keyword evidence="2 4" id="KW-0378">Hydrolase</keyword>
<gene>
    <name evidence="8" type="ORF">Sangu_2812500</name>
</gene>